<organism evidence="1 2">
    <name type="scientific">Thermostichus vulcanus str. 'Rupite'</name>
    <dbReference type="NCBI Taxonomy" id="2813851"/>
    <lineage>
        <taxon>Bacteria</taxon>
        <taxon>Bacillati</taxon>
        <taxon>Cyanobacteriota</taxon>
        <taxon>Cyanophyceae</taxon>
        <taxon>Thermostichales</taxon>
        <taxon>Thermostichaceae</taxon>
        <taxon>Thermostichus</taxon>
    </lineage>
</organism>
<gene>
    <name evidence="1" type="ORF">JX360_12555</name>
</gene>
<accession>A0ABT0CD60</accession>
<evidence type="ECO:0000313" key="2">
    <source>
        <dbReference type="Proteomes" id="UP000830835"/>
    </source>
</evidence>
<sequence>MNSSSAFSETHSALLPAPATLQTEMVVGQVFRQDVLGDISKGWNHFVESGQIWAALIGIVVGYMLKSITSSH</sequence>
<name>A0ABT0CD60_THEVL</name>
<comment type="caution">
    <text evidence="1">The sequence shown here is derived from an EMBL/GenBank/DDBJ whole genome shotgun (WGS) entry which is preliminary data.</text>
</comment>
<protein>
    <submittedName>
        <fullName evidence="1">Uncharacterized protein</fullName>
    </submittedName>
</protein>
<proteinExistence type="predicted"/>
<dbReference type="Proteomes" id="UP000830835">
    <property type="component" value="Unassembled WGS sequence"/>
</dbReference>
<dbReference type="RefSeq" id="WP_244351452.1">
    <property type="nucleotide sequence ID" value="NZ_JAFIRA010000035.1"/>
</dbReference>
<dbReference type="EMBL" id="JAFIRA010000035">
    <property type="protein sequence ID" value="MCJ2543725.1"/>
    <property type="molecule type" value="Genomic_DNA"/>
</dbReference>
<evidence type="ECO:0000313" key="1">
    <source>
        <dbReference type="EMBL" id="MCJ2543725.1"/>
    </source>
</evidence>
<keyword evidence="2" id="KW-1185">Reference proteome</keyword>
<reference evidence="1" key="1">
    <citation type="submission" date="2021-02" db="EMBL/GenBank/DDBJ databases">
        <title>The CRISPR/cas machinery reduction and long-range gene transfer in the hot spring cyanobacterium Synechococcus.</title>
        <authorList>
            <person name="Dvorak P."/>
            <person name="Jahodarova E."/>
            <person name="Hasler P."/>
            <person name="Poulickova A."/>
        </authorList>
    </citation>
    <scope>NUCLEOTIDE SEQUENCE</scope>
    <source>
        <strain evidence="1">Rupite</strain>
    </source>
</reference>